<accession>A0A1H6QAD0</accession>
<dbReference type="EMBL" id="CP017553">
    <property type="protein sequence ID" value="AOW00713.1"/>
    <property type="molecule type" value="Genomic_DNA"/>
</dbReference>
<reference evidence="3 5" key="2">
    <citation type="submission" date="2018-07" db="EMBL/GenBank/DDBJ databases">
        <title>Draft Genome Assemblies for Five Robust Yarrowia lipolytica Strains Exhibiting High Lipid Production and Pentose Sugar Utilization and Sugar Alcohol Secretion from Undetoxified Lignocellulosic Biomass Hydrolysates.</title>
        <authorList>
            <consortium name="DOE Joint Genome Institute"/>
            <person name="Walker C."/>
            <person name="Ryu S."/>
            <person name="Na H."/>
            <person name="Zane M."/>
            <person name="LaButti K."/>
            <person name="Lipzen A."/>
            <person name="Haridas S."/>
            <person name="Barry K."/>
            <person name="Grigoriev I.V."/>
            <person name="Quarterman J."/>
            <person name="Slininger P."/>
            <person name="Dien B."/>
            <person name="Trinh C.T."/>
        </authorList>
    </citation>
    <scope>NUCLEOTIDE SEQUENCE [LARGE SCALE GENOMIC DNA]</scope>
    <source>
        <strain evidence="3 5">YB392</strain>
    </source>
</reference>
<organism evidence="2 4">
    <name type="scientific">Yarrowia lipolytica</name>
    <name type="common">Candida lipolytica</name>
    <dbReference type="NCBI Taxonomy" id="4952"/>
    <lineage>
        <taxon>Eukaryota</taxon>
        <taxon>Fungi</taxon>
        <taxon>Dikarya</taxon>
        <taxon>Ascomycota</taxon>
        <taxon>Saccharomycotina</taxon>
        <taxon>Dipodascomycetes</taxon>
        <taxon>Dipodascales</taxon>
        <taxon>Dipodascales incertae sedis</taxon>
        <taxon>Yarrowia</taxon>
    </lineage>
</organism>
<dbReference type="Proteomes" id="UP000182444">
    <property type="component" value="Chromosome 1A"/>
</dbReference>
<dbReference type="Proteomes" id="UP000256601">
    <property type="component" value="Unassembled WGS sequence"/>
</dbReference>
<evidence type="ECO:0000313" key="2">
    <source>
        <dbReference type="EMBL" id="AOW00713.1"/>
    </source>
</evidence>
<sequence length="308" mass="34318">MNRAQSSASLKGKDTPEKPRRSVSILHLPDRENEHLHRHTSVETLPDLLRTGIRTGQKMSREYSEGVEGGLWRVASGDDMGLSLDLSAAQLPAAVRSRSRGSRPGSHGDSRSGSRTNSRAPNSRIHSRSRLALNLDHNVLDHYPNQHNVFLRTPGVDEAGAQGVKGNENSTFFIDGTDNYDSEDEEYDYVFNPNNDDEILLRTHIDRYDEDDDSANFSTGLYRTFAKIMDKIAGIDDKSYDLHEAVMSRSDHTKIKVAPKRKSSTSTISATKPQTISSRQARFLVRDEAQKQKGDVVMVLGAIEHVFG</sequence>
<dbReference type="VEuPathDB" id="FungiDB:YALI0_A16170g"/>
<name>A0A1H6QAD0_YARLL</name>
<feature type="compositionally biased region" description="Basic and acidic residues" evidence="1">
    <location>
        <begin position="11"/>
        <end position="20"/>
    </location>
</feature>
<gene>
    <name evidence="3" type="ORF">B0I71DRAFT_132382</name>
    <name evidence="2" type="ORF">YALI1_A16095g</name>
</gene>
<protein>
    <submittedName>
        <fullName evidence="2">Uncharacterized protein</fullName>
    </submittedName>
</protein>
<feature type="region of interest" description="Disordered" evidence="1">
    <location>
        <begin position="1"/>
        <end position="43"/>
    </location>
</feature>
<dbReference type="VEuPathDB" id="FungiDB:YALI1_A16095g"/>
<evidence type="ECO:0000313" key="4">
    <source>
        <dbReference type="Proteomes" id="UP000182444"/>
    </source>
</evidence>
<reference evidence="2 4" key="1">
    <citation type="journal article" date="2016" name="PLoS ONE">
        <title>Sequence Assembly of Yarrowia lipolytica Strain W29/CLIB89 Shows Transposable Element Diversity.</title>
        <authorList>
            <person name="Magnan C."/>
            <person name="Yu J."/>
            <person name="Chang I."/>
            <person name="Jahn E."/>
            <person name="Kanomata Y."/>
            <person name="Wu J."/>
            <person name="Zeller M."/>
            <person name="Oakes M."/>
            <person name="Baldi P."/>
            <person name="Sandmeyer S."/>
        </authorList>
    </citation>
    <scope>NUCLEOTIDE SEQUENCE [LARGE SCALE GENOMIC DNA]</scope>
    <source>
        <strain evidence="2">CLIB89</strain>
        <strain evidence="4">CLIB89(W29)</strain>
    </source>
</reference>
<feature type="region of interest" description="Disordered" evidence="1">
    <location>
        <begin position="93"/>
        <end position="126"/>
    </location>
</feature>
<dbReference type="AlphaFoldDB" id="A0A1H6QAD0"/>
<evidence type="ECO:0000313" key="3">
    <source>
        <dbReference type="EMBL" id="RDW25571.1"/>
    </source>
</evidence>
<dbReference type="GeneID" id="2905855"/>
<dbReference type="EMBL" id="KZ858999">
    <property type="protein sequence ID" value="RDW25571.1"/>
    <property type="molecule type" value="Genomic_DNA"/>
</dbReference>
<proteinExistence type="predicted"/>
<dbReference type="KEGG" id="yli:2905855"/>
<evidence type="ECO:0000256" key="1">
    <source>
        <dbReference type="SAM" id="MobiDB-lite"/>
    </source>
</evidence>
<evidence type="ECO:0000313" key="5">
    <source>
        <dbReference type="Proteomes" id="UP000256601"/>
    </source>
</evidence>